<dbReference type="EMBL" id="OX395131">
    <property type="protein sequence ID" value="CAI5776686.1"/>
    <property type="molecule type" value="Genomic_DNA"/>
</dbReference>
<accession>A0AA35KFN5</accession>
<gene>
    <name evidence="2" type="ORF">PODLI_1B032165</name>
</gene>
<evidence type="ECO:0000256" key="1">
    <source>
        <dbReference type="SAM" id="MobiDB-lite"/>
    </source>
</evidence>
<feature type="region of interest" description="Disordered" evidence="1">
    <location>
        <begin position="20"/>
        <end position="57"/>
    </location>
</feature>
<sequence>MPSQNARVPSAELALRTSRLKRLHSRPNDQGTDMTDPDTSGFDPTKIIYPPKKWKNK</sequence>
<protein>
    <submittedName>
        <fullName evidence="2">Uncharacterized protein</fullName>
    </submittedName>
</protein>
<evidence type="ECO:0000313" key="3">
    <source>
        <dbReference type="Proteomes" id="UP001178461"/>
    </source>
</evidence>
<evidence type="ECO:0000313" key="2">
    <source>
        <dbReference type="EMBL" id="CAI5776686.1"/>
    </source>
</evidence>
<organism evidence="2 3">
    <name type="scientific">Podarcis lilfordi</name>
    <name type="common">Lilford's wall lizard</name>
    <dbReference type="NCBI Taxonomy" id="74358"/>
    <lineage>
        <taxon>Eukaryota</taxon>
        <taxon>Metazoa</taxon>
        <taxon>Chordata</taxon>
        <taxon>Craniata</taxon>
        <taxon>Vertebrata</taxon>
        <taxon>Euteleostomi</taxon>
        <taxon>Lepidosauria</taxon>
        <taxon>Squamata</taxon>
        <taxon>Bifurcata</taxon>
        <taxon>Unidentata</taxon>
        <taxon>Episquamata</taxon>
        <taxon>Laterata</taxon>
        <taxon>Lacertibaenia</taxon>
        <taxon>Lacertidae</taxon>
        <taxon>Podarcis</taxon>
    </lineage>
</organism>
<name>A0AA35KFN5_9SAUR</name>
<dbReference type="AlphaFoldDB" id="A0AA35KFN5"/>
<reference evidence="2" key="1">
    <citation type="submission" date="2022-12" db="EMBL/GenBank/DDBJ databases">
        <authorList>
            <person name="Alioto T."/>
            <person name="Alioto T."/>
            <person name="Gomez Garrido J."/>
        </authorList>
    </citation>
    <scope>NUCLEOTIDE SEQUENCE</scope>
</reference>
<keyword evidence="3" id="KW-1185">Reference proteome</keyword>
<dbReference type="Proteomes" id="UP001178461">
    <property type="component" value="Chromosome 6"/>
</dbReference>
<proteinExistence type="predicted"/>